<sequence>MSDTHFLARPDVTAFVEEVRRLLADLDDETRDELLGGLEADLTDQVTDGAELGDPATYAAELRSAAGLPERRRRLRGRLSSGSPVSLLDRARSRFDRTVARPHVAPAWEVVAALRPAWWVLRAWIAVTALDVAAGGWEPVSLVPSLGVPGLGALLLVVGTAVSALIGMGRLWPGTGERSSAARFTLLALNGVAVLAPLTWSIPMPAYLGSSAWDGGYNDYTQGYMDAQRQHKGLELDGSRVHNLFAYDADGRPVRGIRLVDQDGNPVTVRPEDSTTGRGDARRTGCPAWNGDTATYELFPLPEASLDRGLCDTRAEAATARRPPFPLASLPPLEGGRRQAGPDQGKSGR</sequence>
<feature type="region of interest" description="Disordered" evidence="1">
    <location>
        <begin position="263"/>
        <end position="285"/>
    </location>
</feature>
<organism evidence="3 4">
    <name type="scientific">Nocardioides panacisoli</name>
    <dbReference type="NCBI Taxonomy" id="627624"/>
    <lineage>
        <taxon>Bacteria</taxon>
        <taxon>Bacillati</taxon>
        <taxon>Actinomycetota</taxon>
        <taxon>Actinomycetes</taxon>
        <taxon>Propionibacteriales</taxon>
        <taxon>Nocardioidaceae</taxon>
        <taxon>Nocardioides</taxon>
    </lineage>
</organism>
<evidence type="ECO:0000313" key="3">
    <source>
        <dbReference type="EMBL" id="GAA3830042.1"/>
    </source>
</evidence>
<evidence type="ECO:0000256" key="2">
    <source>
        <dbReference type="SAM" id="Phobius"/>
    </source>
</evidence>
<protein>
    <recommendedName>
        <fullName evidence="5">DUF1707 domain-containing protein</fullName>
    </recommendedName>
</protein>
<keyword evidence="2" id="KW-1133">Transmembrane helix</keyword>
<feature type="transmembrane region" description="Helical" evidence="2">
    <location>
        <begin position="149"/>
        <end position="172"/>
    </location>
</feature>
<proteinExistence type="predicted"/>
<gene>
    <name evidence="3" type="ORF">GCM10022242_34320</name>
</gene>
<feature type="region of interest" description="Disordered" evidence="1">
    <location>
        <begin position="316"/>
        <end position="349"/>
    </location>
</feature>
<name>A0ABP7IZ79_9ACTN</name>
<accession>A0ABP7IZ79</accession>
<reference evidence="4" key="1">
    <citation type="journal article" date="2019" name="Int. J. Syst. Evol. Microbiol.">
        <title>The Global Catalogue of Microorganisms (GCM) 10K type strain sequencing project: providing services to taxonomists for standard genome sequencing and annotation.</title>
        <authorList>
            <consortium name="The Broad Institute Genomics Platform"/>
            <consortium name="The Broad Institute Genome Sequencing Center for Infectious Disease"/>
            <person name="Wu L."/>
            <person name="Ma J."/>
        </authorList>
    </citation>
    <scope>NUCLEOTIDE SEQUENCE [LARGE SCALE GENOMIC DNA]</scope>
    <source>
        <strain evidence="4">JCM 16953</strain>
    </source>
</reference>
<dbReference type="Proteomes" id="UP001501821">
    <property type="component" value="Unassembled WGS sequence"/>
</dbReference>
<dbReference type="EMBL" id="BAABAH010000015">
    <property type="protein sequence ID" value="GAA3830042.1"/>
    <property type="molecule type" value="Genomic_DNA"/>
</dbReference>
<feature type="transmembrane region" description="Helical" evidence="2">
    <location>
        <begin position="184"/>
        <end position="202"/>
    </location>
</feature>
<evidence type="ECO:0000256" key="1">
    <source>
        <dbReference type="SAM" id="MobiDB-lite"/>
    </source>
</evidence>
<dbReference type="RefSeq" id="WP_344777718.1">
    <property type="nucleotide sequence ID" value="NZ_BAABAH010000015.1"/>
</dbReference>
<evidence type="ECO:0008006" key="5">
    <source>
        <dbReference type="Google" id="ProtNLM"/>
    </source>
</evidence>
<keyword evidence="4" id="KW-1185">Reference proteome</keyword>
<evidence type="ECO:0000313" key="4">
    <source>
        <dbReference type="Proteomes" id="UP001501821"/>
    </source>
</evidence>
<keyword evidence="2" id="KW-0472">Membrane</keyword>
<comment type="caution">
    <text evidence="3">The sequence shown here is derived from an EMBL/GenBank/DDBJ whole genome shotgun (WGS) entry which is preliminary data.</text>
</comment>
<feature type="transmembrane region" description="Helical" evidence="2">
    <location>
        <begin position="119"/>
        <end position="137"/>
    </location>
</feature>
<feature type="compositionally biased region" description="Basic and acidic residues" evidence="1">
    <location>
        <begin position="270"/>
        <end position="283"/>
    </location>
</feature>
<keyword evidence="2" id="KW-0812">Transmembrane</keyword>